<dbReference type="EMBL" id="OP491958">
    <property type="protein sequence ID" value="UZV39703.1"/>
    <property type="molecule type" value="Genomic_DNA"/>
</dbReference>
<reference evidence="1" key="1">
    <citation type="submission" date="2022-09" db="EMBL/GenBank/DDBJ databases">
        <authorList>
            <person name="Cebeci A."/>
            <person name="Ture M."/>
            <person name="Alemdag M."/>
            <person name="Altinok I."/>
        </authorList>
    </citation>
    <scope>NUCLEOTIDE SEQUENCE</scope>
</reference>
<organism evidence="1 2">
    <name type="scientific">Aeromonas phage APT65</name>
    <dbReference type="NCBI Taxonomy" id="2982914"/>
    <lineage>
        <taxon>Viruses</taxon>
        <taxon>Duplodnaviria</taxon>
        <taxon>Heunggongvirae</taxon>
        <taxon>Uroviricota</taxon>
        <taxon>Caudoviricetes</taxon>
        <taxon>Aquaneticvirus</taxon>
        <taxon>Aquaneticvirus ApT65</taxon>
    </lineage>
</organism>
<evidence type="ECO:0000313" key="1">
    <source>
        <dbReference type="EMBL" id="UZV39703.1"/>
    </source>
</evidence>
<accession>A0A9E8GAL9</accession>
<sequence length="72" mass="8682">MSIRIKLDTGEFLYFENVEDYAKFLVFNGHRYEYEVIGEVPKIPYSSLMRKYASMAQRLRSNRLRKQKIKNT</sequence>
<keyword evidence="2" id="KW-1185">Reference proteome</keyword>
<evidence type="ECO:0000313" key="2">
    <source>
        <dbReference type="Proteomes" id="UP001163735"/>
    </source>
</evidence>
<name>A0A9E8GAL9_9CAUD</name>
<dbReference type="Proteomes" id="UP001163735">
    <property type="component" value="Segment"/>
</dbReference>
<proteinExistence type="predicted"/>
<protein>
    <submittedName>
        <fullName evidence="1">Uncharacterized protein</fullName>
    </submittedName>
</protein>
<gene>
    <name evidence="1" type="ORF">APT65_00100</name>
</gene>